<dbReference type="AlphaFoldDB" id="K0IJK1"/>
<accession>K0IJK1</accession>
<organism evidence="1 2">
    <name type="scientific">Nitrososphaera gargensis (strain Ga9.2)</name>
    <dbReference type="NCBI Taxonomy" id="1237085"/>
    <lineage>
        <taxon>Archaea</taxon>
        <taxon>Nitrososphaerota</taxon>
        <taxon>Nitrososphaeria</taxon>
        <taxon>Nitrososphaerales</taxon>
        <taxon>Nitrososphaeraceae</taxon>
        <taxon>Nitrososphaera</taxon>
    </lineage>
</organism>
<dbReference type="PANTHER" id="PTHR34387">
    <property type="entry name" value="SLR1258 PROTEIN"/>
    <property type="match status" value="1"/>
</dbReference>
<name>K0IJK1_NITGG</name>
<keyword evidence="2" id="KW-1185">Reference proteome</keyword>
<protein>
    <submittedName>
        <fullName evidence="1">Putative outer membrane protein</fullName>
    </submittedName>
</protein>
<dbReference type="Gene3D" id="3.30.70.2970">
    <property type="entry name" value="Protein of unknown function (DUF541), domain 2"/>
    <property type="match status" value="1"/>
</dbReference>
<proteinExistence type="predicted"/>
<sequence length="254" mass="26680">MNSKFLILPLVALTVIAMMASAVSAQVSPSYDPAQSTSAIPDANNTIVVTGTATERVKPDRVTAAFAVETVDETAGAALKKNSEKMDSVIAALENAGVQENETRTAYFSISPNYNYTEFGAQELTGYTVTNSIMVESSNLSNVSEWIDAAVRASANRVDSLSFTISEEKLDNIRADLTQQAVDNARDKAEALARALDVEITGVKAASLFDLGNPPVTPLSLSLATDAAAKSVATPIIPGEQTVTATVAVVYEIG</sequence>
<evidence type="ECO:0000313" key="1">
    <source>
        <dbReference type="EMBL" id="AFU59373.1"/>
    </source>
</evidence>
<dbReference type="STRING" id="1237085.Ngar_c24490"/>
<dbReference type="Proteomes" id="UP000008037">
    <property type="component" value="Chromosome"/>
</dbReference>
<dbReference type="EMBL" id="CP002408">
    <property type="protein sequence ID" value="AFU59373.1"/>
    <property type="molecule type" value="Genomic_DNA"/>
</dbReference>
<reference evidence="1 2" key="1">
    <citation type="journal article" date="2012" name="Environ. Microbiol.">
        <title>The genome of the ammonia-oxidizing Candidatus Nitrososphaera gargensis: insights into metabolic versatility and environmental adaptations.</title>
        <authorList>
            <person name="Spang A."/>
            <person name="Poehlein A."/>
            <person name="Offre P."/>
            <person name="Zumbragel S."/>
            <person name="Haider S."/>
            <person name="Rychlik N."/>
            <person name="Nowka B."/>
            <person name="Schmeisser C."/>
            <person name="Lebedeva E.V."/>
            <person name="Rattei T."/>
            <person name="Bohm C."/>
            <person name="Schmid M."/>
            <person name="Galushko A."/>
            <person name="Hatzenpichler R."/>
            <person name="Weinmaier T."/>
            <person name="Daniel R."/>
            <person name="Schleper C."/>
            <person name="Spieck E."/>
            <person name="Streit W."/>
            <person name="Wagner M."/>
        </authorList>
    </citation>
    <scope>NUCLEOTIDE SEQUENCE [LARGE SCALE GENOMIC DNA]</scope>
    <source>
        <strain evidence="2">Ga9.2</strain>
    </source>
</reference>
<evidence type="ECO:0000313" key="2">
    <source>
        <dbReference type="Proteomes" id="UP000008037"/>
    </source>
</evidence>
<dbReference type="Gene3D" id="3.30.110.170">
    <property type="entry name" value="Protein of unknown function (DUF541), domain 1"/>
    <property type="match status" value="1"/>
</dbReference>
<dbReference type="PROSITE" id="PS00430">
    <property type="entry name" value="TONB_DEPENDENT_REC_1"/>
    <property type="match status" value="1"/>
</dbReference>
<dbReference type="PANTHER" id="PTHR34387:SF2">
    <property type="entry name" value="SLR1258 PROTEIN"/>
    <property type="match status" value="1"/>
</dbReference>
<dbReference type="KEGG" id="nga:Ngar_c24490"/>
<dbReference type="Pfam" id="PF04402">
    <property type="entry name" value="SIMPL"/>
    <property type="match status" value="1"/>
</dbReference>
<dbReference type="GO" id="GO:0006974">
    <property type="term" value="P:DNA damage response"/>
    <property type="evidence" value="ECO:0007669"/>
    <property type="project" value="TreeGrafter"/>
</dbReference>
<dbReference type="HOGENOM" id="CLU_080344_1_0_2"/>
<dbReference type="InterPro" id="IPR010916">
    <property type="entry name" value="TonB_box_CS"/>
</dbReference>
<dbReference type="BioCyc" id="CNIT1237085:G1324-2447-MONOMER"/>
<dbReference type="InterPro" id="IPR052022">
    <property type="entry name" value="26kDa_periplasmic_antigen"/>
</dbReference>
<gene>
    <name evidence="1" type="ordered locus">Ngar_c24490</name>
</gene>
<dbReference type="InterPro" id="IPR007497">
    <property type="entry name" value="SIMPL/DUF541"/>
</dbReference>
<dbReference type="InParanoid" id="K0IJK1"/>